<reference evidence="5 6" key="1">
    <citation type="submission" date="2018-12" db="EMBL/GenBank/DDBJ databases">
        <title>Corynebacterium sanguinis sp. nov., a clinically-associated and environmental corynebacterium.</title>
        <authorList>
            <person name="Gonzales-Siles L."/>
            <person name="Jaen-Luchoro D."/>
            <person name="Cardew S."/>
            <person name="Inganas E."/>
            <person name="Ohlen M."/>
            <person name="Jensie-Markopolous S."/>
            <person name="Pinyeiro-Iglesias B."/>
            <person name="Molin K."/>
            <person name="Skovbjerg S."/>
            <person name="Svensson-Stadler L."/>
            <person name="Funke G."/>
            <person name="Moore E.R.B."/>
        </authorList>
    </citation>
    <scope>NUCLEOTIDE SEQUENCE [LARGE SCALE GENOMIC DNA]</scope>
    <source>
        <strain evidence="5 6">58734</strain>
    </source>
</reference>
<organism evidence="5 6">
    <name type="scientific">Corynebacterium sanguinis</name>
    <dbReference type="NCBI Taxonomy" id="2594913"/>
    <lineage>
        <taxon>Bacteria</taxon>
        <taxon>Bacillati</taxon>
        <taxon>Actinomycetota</taxon>
        <taxon>Actinomycetes</taxon>
        <taxon>Mycobacteriales</taxon>
        <taxon>Corynebacteriaceae</taxon>
        <taxon>Corynebacterium</taxon>
    </lineage>
</organism>
<dbReference type="SMART" id="SM00990">
    <property type="entry name" value="VRR_NUC"/>
    <property type="match status" value="1"/>
</dbReference>
<evidence type="ECO:0000256" key="2">
    <source>
        <dbReference type="ARBA" id="ARBA00022722"/>
    </source>
</evidence>
<protein>
    <submittedName>
        <fullName evidence="5">VRR-NUC domain-containing protein</fullName>
    </submittedName>
</protein>
<feature type="domain" description="VRR-NUC" evidence="4">
    <location>
        <begin position="1"/>
        <end position="81"/>
    </location>
</feature>
<dbReference type="InterPro" id="IPR014883">
    <property type="entry name" value="VRR_NUC"/>
</dbReference>
<dbReference type="Gene3D" id="3.40.1350.10">
    <property type="match status" value="1"/>
</dbReference>
<proteinExistence type="predicted"/>
<sequence length="93" mass="10361">MLEKAIEKTLKTHVEKAGGMCLKLHPDSMVGLPDRLILLPGGKTAFVELKQAGQKPRPIQTRRHEQLTALGHQVRTLDNTHDIPGLIHEIRST</sequence>
<dbReference type="OrthoDB" id="6706702at2"/>
<evidence type="ECO:0000256" key="3">
    <source>
        <dbReference type="ARBA" id="ARBA00022801"/>
    </source>
</evidence>
<dbReference type="GO" id="GO:0003676">
    <property type="term" value="F:nucleic acid binding"/>
    <property type="evidence" value="ECO:0007669"/>
    <property type="project" value="InterPro"/>
</dbReference>
<dbReference type="RefSeq" id="WP_144772567.1">
    <property type="nucleotide sequence ID" value="NZ_RXIR01000003.1"/>
</dbReference>
<comment type="cofactor">
    <cofactor evidence="1">
        <name>Mg(2+)</name>
        <dbReference type="ChEBI" id="CHEBI:18420"/>
    </cofactor>
</comment>
<accession>A0A6C1TZ05</accession>
<dbReference type="Proteomes" id="UP000336646">
    <property type="component" value="Unassembled WGS sequence"/>
</dbReference>
<evidence type="ECO:0000313" key="6">
    <source>
        <dbReference type="Proteomes" id="UP000336646"/>
    </source>
</evidence>
<keyword evidence="3" id="KW-0378">Hydrolase</keyword>
<keyword evidence="2" id="KW-0540">Nuclease</keyword>
<evidence type="ECO:0000259" key="4">
    <source>
        <dbReference type="SMART" id="SM00990"/>
    </source>
</evidence>
<dbReference type="InterPro" id="IPR011856">
    <property type="entry name" value="tRNA_endonuc-like_dom_sf"/>
</dbReference>
<evidence type="ECO:0000313" key="5">
    <source>
        <dbReference type="EMBL" id="TVS29813.1"/>
    </source>
</evidence>
<evidence type="ECO:0000256" key="1">
    <source>
        <dbReference type="ARBA" id="ARBA00001946"/>
    </source>
</evidence>
<gene>
    <name evidence="5" type="ORF">EKI59_02520</name>
</gene>
<dbReference type="GO" id="GO:0016788">
    <property type="term" value="F:hydrolase activity, acting on ester bonds"/>
    <property type="evidence" value="ECO:0007669"/>
    <property type="project" value="InterPro"/>
</dbReference>
<dbReference type="GO" id="GO:0004518">
    <property type="term" value="F:nuclease activity"/>
    <property type="evidence" value="ECO:0007669"/>
    <property type="project" value="UniProtKB-KW"/>
</dbReference>
<dbReference type="AlphaFoldDB" id="A0A6C1TZ05"/>
<comment type="caution">
    <text evidence="5">The sequence shown here is derived from an EMBL/GenBank/DDBJ whole genome shotgun (WGS) entry which is preliminary data.</text>
</comment>
<name>A0A6C1TZ05_9CORY</name>
<dbReference type="EMBL" id="RXIR01000003">
    <property type="protein sequence ID" value="TVS29813.1"/>
    <property type="molecule type" value="Genomic_DNA"/>
</dbReference>